<dbReference type="InterPro" id="IPR001387">
    <property type="entry name" value="Cro/C1-type_HTH"/>
</dbReference>
<dbReference type="Gene3D" id="1.10.260.40">
    <property type="entry name" value="lambda repressor-like DNA-binding domains"/>
    <property type="match status" value="1"/>
</dbReference>
<dbReference type="RefSeq" id="WP_017106367.1">
    <property type="nucleotide sequence ID" value="NZ_MAKA01000035.1"/>
</dbReference>
<evidence type="ECO:0000313" key="2">
    <source>
        <dbReference type="EMBL" id="PME61224.1"/>
    </source>
</evidence>
<dbReference type="AlphaFoldDB" id="A0A1B9QKG7"/>
<accession>A0A1B9QKG7</accession>
<dbReference type="CDD" id="cd00093">
    <property type="entry name" value="HTH_XRE"/>
    <property type="match status" value="1"/>
</dbReference>
<dbReference type="SUPFAM" id="SSF47413">
    <property type="entry name" value="lambda repressor-like DNA-binding domains"/>
    <property type="match status" value="1"/>
</dbReference>
<dbReference type="PROSITE" id="PS50943">
    <property type="entry name" value="HTH_CROC1"/>
    <property type="match status" value="1"/>
</dbReference>
<feature type="domain" description="HTH cro/C1-type" evidence="1">
    <location>
        <begin position="25"/>
        <end position="70"/>
    </location>
</feature>
<gene>
    <name evidence="2" type="ORF">BCV30_11925</name>
</gene>
<reference evidence="3" key="1">
    <citation type="submission" date="2016-07" db="EMBL/GenBank/DDBJ databases">
        <title>Nontailed viruses are major unrecognized killers of bacteria in the ocean.</title>
        <authorList>
            <person name="Kauffman K."/>
            <person name="Hussain F."/>
            <person name="Yang J."/>
            <person name="Arevalo P."/>
            <person name="Brown J."/>
            <person name="Cutler M."/>
            <person name="Kelly L."/>
            <person name="Polz M.F."/>
        </authorList>
    </citation>
    <scope>NUCLEOTIDE SEQUENCE [LARGE SCALE GENOMIC DNA]</scope>
    <source>
        <strain evidence="3">10N.286.55.C1</strain>
    </source>
</reference>
<dbReference type="InterPro" id="IPR010982">
    <property type="entry name" value="Lambda_DNA-bd_dom_sf"/>
</dbReference>
<dbReference type="EMBL" id="MCSI01000137">
    <property type="protein sequence ID" value="PME61224.1"/>
    <property type="molecule type" value="Genomic_DNA"/>
</dbReference>
<name>A0A1B9QKG7_9VIBR</name>
<sequence length="198" mass="22494">MKNNSEQLDILRDNIEFGLNKSKETKASLSRKTGVTRSTIYKILDGKVERVQTSTVERIANFFGTTCHIIQNESLEDLLSETPVMSVCGNKNPIAVPILNEMEFVQKCECYIGDLVTDYPLTYHFSEGGNIVAIRVEQVLSNYFTQGNLLIIDRSNYNEKELSKLIVRDGELHSLPPKIPLLENDFLFGLILEERFCV</sequence>
<dbReference type="GO" id="GO:0003677">
    <property type="term" value="F:DNA binding"/>
    <property type="evidence" value="ECO:0007669"/>
    <property type="project" value="InterPro"/>
</dbReference>
<dbReference type="Pfam" id="PF13443">
    <property type="entry name" value="HTH_26"/>
    <property type="match status" value="1"/>
</dbReference>
<dbReference type="Proteomes" id="UP000235778">
    <property type="component" value="Unassembled WGS sequence"/>
</dbReference>
<proteinExistence type="predicted"/>
<evidence type="ECO:0000259" key="1">
    <source>
        <dbReference type="PROSITE" id="PS50943"/>
    </source>
</evidence>
<comment type="caution">
    <text evidence="2">The sequence shown here is derived from an EMBL/GenBank/DDBJ whole genome shotgun (WGS) entry which is preliminary data.</text>
</comment>
<protein>
    <submittedName>
        <fullName evidence="2">XRE family transcriptional regulator</fullName>
    </submittedName>
</protein>
<organism evidence="2 3">
    <name type="scientific">Vibrio lentus</name>
    <dbReference type="NCBI Taxonomy" id="136468"/>
    <lineage>
        <taxon>Bacteria</taxon>
        <taxon>Pseudomonadati</taxon>
        <taxon>Pseudomonadota</taxon>
        <taxon>Gammaproteobacteria</taxon>
        <taxon>Vibrionales</taxon>
        <taxon>Vibrionaceae</taxon>
        <taxon>Vibrio</taxon>
    </lineage>
</organism>
<evidence type="ECO:0000313" key="3">
    <source>
        <dbReference type="Proteomes" id="UP000235778"/>
    </source>
</evidence>